<sequence>MSAVDEQAAAPTAPAAEDPIDVGTIEATIAAALRSGTSSMHAGEIVDLERMLRGHIALLLPSARQAAERLWRGGIDWHRRTARLDGIERQTRQGLGDSTFSGLVQVQLLARDCLWLLDEYTMRVAP</sequence>
<dbReference type="InterPro" id="IPR046300">
    <property type="entry name" value="DUF6415"/>
</dbReference>
<comment type="caution">
    <text evidence="1">The sequence shown here is derived from an EMBL/GenBank/DDBJ whole genome shotgun (WGS) entry which is preliminary data.</text>
</comment>
<dbReference type="AlphaFoldDB" id="A0A4U0NMJ2"/>
<dbReference type="Proteomes" id="UP000308697">
    <property type="component" value="Unassembled WGS sequence"/>
</dbReference>
<dbReference type="Pfam" id="PF19979">
    <property type="entry name" value="DUF6415"/>
    <property type="match status" value="1"/>
</dbReference>
<name>A0A4U0NMJ2_9ACTN</name>
<gene>
    <name evidence="1" type="ORF">FCH28_09820</name>
</gene>
<dbReference type="EMBL" id="SUMB01000003">
    <property type="protein sequence ID" value="TJZ55626.1"/>
    <property type="molecule type" value="Genomic_DNA"/>
</dbReference>
<organism evidence="1 2">
    <name type="scientific">Streptomyces piniterrae</name>
    <dbReference type="NCBI Taxonomy" id="2571125"/>
    <lineage>
        <taxon>Bacteria</taxon>
        <taxon>Bacillati</taxon>
        <taxon>Actinomycetota</taxon>
        <taxon>Actinomycetes</taxon>
        <taxon>Kitasatosporales</taxon>
        <taxon>Streptomycetaceae</taxon>
        <taxon>Streptomyces</taxon>
    </lineage>
</organism>
<dbReference type="OrthoDB" id="4325714at2"/>
<protein>
    <submittedName>
        <fullName evidence="1">Uncharacterized protein</fullName>
    </submittedName>
</protein>
<keyword evidence="2" id="KW-1185">Reference proteome</keyword>
<evidence type="ECO:0000313" key="2">
    <source>
        <dbReference type="Proteomes" id="UP000308697"/>
    </source>
</evidence>
<proteinExistence type="predicted"/>
<accession>A0A4U0NMJ2</accession>
<dbReference type="RefSeq" id="WP_136739406.1">
    <property type="nucleotide sequence ID" value="NZ_SUMB01000003.1"/>
</dbReference>
<reference evidence="1 2" key="1">
    <citation type="submission" date="2019-04" db="EMBL/GenBank/DDBJ databases">
        <title>Streptomyces piniterrae sp. nov., a heliquinomycin-producing actinomycete isolated from rhizosphere soil of Pinus yunnanensis.</title>
        <authorList>
            <person name="Zhuang X."/>
            <person name="Zhao J."/>
        </authorList>
    </citation>
    <scope>NUCLEOTIDE SEQUENCE [LARGE SCALE GENOMIC DNA]</scope>
    <source>
        <strain evidence="2">jys28</strain>
    </source>
</reference>
<evidence type="ECO:0000313" key="1">
    <source>
        <dbReference type="EMBL" id="TJZ55626.1"/>
    </source>
</evidence>